<dbReference type="Pfam" id="PF17921">
    <property type="entry name" value="Integrase_H2C2"/>
    <property type="match status" value="1"/>
</dbReference>
<dbReference type="InterPro" id="IPR041588">
    <property type="entry name" value="Integrase_H2C2"/>
</dbReference>
<protein>
    <submittedName>
        <fullName evidence="3">Integrase core domain protein</fullName>
    </submittedName>
</protein>
<dbReference type="GO" id="GO:0015074">
    <property type="term" value="P:DNA integration"/>
    <property type="evidence" value="ECO:0007669"/>
    <property type="project" value="InterPro"/>
</dbReference>
<dbReference type="InterPro" id="IPR040676">
    <property type="entry name" value="DUF5641"/>
</dbReference>
<feature type="transmembrane region" description="Helical" evidence="1">
    <location>
        <begin position="1324"/>
        <end position="1344"/>
    </location>
</feature>
<dbReference type="Proteomes" id="UP000053660">
    <property type="component" value="Unassembled WGS sequence"/>
</dbReference>
<gene>
    <name evidence="3" type="ORF">OESDEN_06841</name>
</gene>
<evidence type="ECO:0000259" key="2">
    <source>
        <dbReference type="PROSITE" id="PS50994"/>
    </source>
</evidence>
<dbReference type="EMBL" id="KN550865">
    <property type="protein sequence ID" value="KHJ93252.1"/>
    <property type="molecule type" value="Genomic_DNA"/>
</dbReference>
<sequence length="1357" mass="153059">MWVQGPQWASDNQTIQRLTPIILLRAEEAQNEQSDADANINVEITESESLQRTFDITRFSRLNVALHTVAKTAKLLHRWVSRTNSRGKVNIQAVVVSKFSTDIQICAEDIECARKLLIWEVHKGIDEKDLQQRYKNFKIVRDKDGIIRHHSRLQNASIPMDAKSPIFLPTSDDLTKLVLRDIHENNAHCGKDHTLTISRERFWIPRPSSAFKTALGKCTICKRWQGLPFGAPQMPPLPLDRVTATKPFGNTACDFIGPFDSKSGETMFICLYTCLTTRAVHLELVENLSAGAFLNSFIRFCSRRGVPNMMCSDCGTNFKSASKLIDLMFENDEVSGNSLMGYCAIKGIKWIFNPPASPWMGGVWERLVGSVKKCLRKSIGRKKLSFIDMNTALIRIEAIINTRPITKLNSSVLDEIPLRPVDFLHGNLKFSLPNAQNLVGRDDTLYEPDVIHTVSQAREAMKSSENLASKYWEHWSKEYLLGLRESQKIELKQKRHIRRTCPEIGEIVLIGEDILPRGCWSYGKITNVITSNDGLIRSAKVILPNRKIIHRPLNKIYPLEIRSCDESESSPQNDCLRQPENVPEGHLRKRLERKSKTKAYDVIKAFENELDDSQDIQSSSEFNATVSRSSTARTSNSYLRTCSKNTTMLTFLLVIINLIGVQSSSPSISCYDGEVTISPPSDKYKLCFDDECQMFNNRSEVARYKLPVSPHMHQVHVLLAYRVDNVSSTMLEICERPDFCLESQSILSRSLIGNPHCWPVGALISVVLIVYLFGASLLFICWTSKILTRSKKRGIQNARLIIAEQMELNEWQQTRPHGYAPTPLSGRNAIVLTIALLAASITDACQHGFARHSTELVCRHDGRCTYEIRRELLFNKLRLKHCIEINSYNRTVGLITVELKPISFTCVKASRFFTKDTNHQIFYSLRCPEMGSCTPGKCHSVQPNETIPELSAAHSFPGYTACDYSCTGILCGCLLPTPACLFYRVAHIPTSHQIYEVFTCQEWSPLIQLEVETQFFGKKETRDFSLLPYVETSINAMNMTVLSVQMPSHSLLSRRFAQSAKETIILPELFRNPVECTTKNEAENSFEKCENKIICNCPRVAKPDNCRCPEDSIGQVRRDASNVLPLETAYLELRSESNTIIAETRETEITIEVESLLFANSSELVVDDTCSVNMTKLSGCYSCIHGSQVAASCIAQHKTVAEIRCHRHTFAIHCSIDGNETIIHLNYDSADVREACEVTCGGKTTSFTLEGNLVYHRTPNVSVFWHNTHESKRKWSDLLDFHLPDLSPLLKTIRNHWKMAVFLAVTATSILGMTYLLGPVCILAIIKIIGSAITCFMTPFLRLVSAGRSQTARAGHQ</sequence>
<dbReference type="InterPro" id="IPR036397">
    <property type="entry name" value="RNaseH_sf"/>
</dbReference>
<dbReference type="Gene3D" id="1.10.340.70">
    <property type="match status" value="1"/>
</dbReference>
<evidence type="ECO:0000313" key="3">
    <source>
        <dbReference type="EMBL" id="KHJ93252.1"/>
    </source>
</evidence>
<dbReference type="InterPro" id="IPR001584">
    <property type="entry name" value="Integrase_cat-core"/>
</dbReference>
<organism evidence="3 4">
    <name type="scientific">Oesophagostomum dentatum</name>
    <name type="common">Nodular worm</name>
    <dbReference type="NCBI Taxonomy" id="61180"/>
    <lineage>
        <taxon>Eukaryota</taxon>
        <taxon>Metazoa</taxon>
        <taxon>Ecdysozoa</taxon>
        <taxon>Nematoda</taxon>
        <taxon>Chromadorea</taxon>
        <taxon>Rhabditida</taxon>
        <taxon>Rhabditina</taxon>
        <taxon>Rhabditomorpha</taxon>
        <taxon>Strongyloidea</taxon>
        <taxon>Strongylidae</taxon>
        <taxon>Oesophagostomum</taxon>
    </lineage>
</organism>
<dbReference type="InterPro" id="IPR009878">
    <property type="entry name" value="Phlebovirus_G2_fusion"/>
</dbReference>
<keyword evidence="1" id="KW-0472">Membrane</keyword>
<evidence type="ECO:0000313" key="4">
    <source>
        <dbReference type="Proteomes" id="UP000053660"/>
    </source>
</evidence>
<name>A0A0B1TBQ5_OESDE</name>
<dbReference type="InterPro" id="IPR012337">
    <property type="entry name" value="RNaseH-like_sf"/>
</dbReference>
<dbReference type="SUPFAM" id="SSF53098">
    <property type="entry name" value="Ribonuclease H-like"/>
    <property type="match status" value="1"/>
</dbReference>
<dbReference type="Pfam" id="PF18701">
    <property type="entry name" value="DUF5641"/>
    <property type="match status" value="1"/>
</dbReference>
<dbReference type="GO" id="GO:0003676">
    <property type="term" value="F:nucleic acid binding"/>
    <property type="evidence" value="ECO:0007669"/>
    <property type="project" value="InterPro"/>
</dbReference>
<dbReference type="PROSITE" id="PS50994">
    <property type="entry name" value="INTEGRASE"/>
    <property type="match status" value="1"/>
</dbReference>
<accession>A0A0B1TBQ5</accession>
<feature type="transmembrane region" description="Helical" evidence="1">
    <location>
        <begin position="1299"/>
        <end position="1318"/>
    </location>
</feature>
<keyword evidence="1" id="KW-0812">Transmembrane</keyword>
<evidence type="ECO:0000256" key="1">
    <source>
        <dbReference type="SAM" id="Phobius"/>
    </source>
</evidence>
<keyword evidence="4" id="KW-1185">Reference proteome</keyword>
<dbReference type="OrthoDB" id="5870576at2759"/>
<dbReference type="PANTHER" id="PTHR47331">
    <property type="entry name" value="PHD-TYPE DOMAIN-CONTAINING PROTEIN"/>
    <property type="match status" value="1"/>
</dbReference>
<proteinExistence type="predicted"/>
<feature type="domain" description="Integrase catalytic" evidence="2">
    <location>
        <begin position="243"/>
        <end position="428"/>
    </location>
</feature>
<reference evidence="3 4" key="1">
    <citation type="submission" date="2014-03" db="EMBL/GenBank/DDBJ databases">
        <title>Draft genome of the hookworm Oesophagostomum dentatum.</title>
        <authorList>
            <person name="Mitreva M."/>
        </authorList>
    </citation>
    <scope>NUCLEOTIDE SEQUENCE [LARGE SCALE GENOMIC DNA]</scope>
    <source>
        <strain evidence="3 4">OD-Hann</strain>
    </source>
</reference>
<keyword evidence="1" id="KW-1133">Transmembrane helix</keyword>
<dbReference type="Pfam" id="PF07245">
    <property type="entry name" value="Phlebovirus_G2"/>
    <property type="match status" value="1"/>
</dbReference>
<dbReference type="Gene3D" id="2.60.40.3770">
    <property type="match status" value="1"/>
</dbReference>
<dbReference type="Gene3D" id="3.30.420.10">
    <property type="entry name" value="Ribonuclease H-like superfamily/Ribonuclease H"/>
    <property type="match status" value="1"/>
</dbReference>
<feature type="transmembrane region" description="Helical" evidence="1">
    <location>
        <begin position="758"/>
        <end position="783"/>
    </location>
</feature>